<protein>
    <submittedName>
        <fullName evidence="1">Uncharacterized protein</fullName>
    </submittedName>
</protein>
<sequence>MKNKIKNVVLVLTSLLTLYFGYSIFESPNNIEENVTYNVNPYSSEFQVLHSTKTFGTNYAILAQFTCSNDSITKVNFKLANFGGPINFYLKEVIFDSDTDFFTFDLGVSFFAKNDIELSKECSIAFNSGIEYDSHIRIHTIFGVRDETNFYDQIDERNLWCCGRMCRYVYTPIKTE</sequence>
<evidence type="ECO:0000313" key="2">
    <source>
        <dbReference type="Proteomes" id="UP001497416"/>
    </source>
</evidence>
<dbReference type="Proteomes" id="UP001497416">
    <property type="component" value="Unassembled WGS sequence"/>
</dbReference>
<name>A0ABM9NZ41_9FLAO</name>
<dbReference type="EMBL" id="CAXIXY010000004">
    <property type="protein sequence ID" value="CAL2084130.1"/>
    <property type="molecule type" value="Genomic_DNA"/>
</dbReference>
<proteinExistence type="predicted"/>
<comment type="caution">
    <text evidence="1">The sequence shown here is derived from an EMBL/GenBank/DDBJ whole genome shotgun (WGS) entry which is preliminary data.</text>
</comment>
<organism evidence="1 2">
    <name type="scientific">Tenacibaculum platacis</name>
    <dbReference type="NCBI Taxonomy" id="3137852"/>
    <lineage>
        <taxon>Bacteria</taxon>
        <taxon>Pseudomonadati</taxon>
        <taxon>Bacteroidota</taxon>
        <taxon>Flavobacteriia</taxon>
        <taxon>Flavobacteriales</taxon>
        <taxon>Flavobacteriaceae</taxon>
        <taxon>Tenacibaculum</taxon>
    </lineage>
</organism>
<accession>A0ABM9NZ41</accession>
<evidence type="ECO:0000313" key="1">
    <source>
        <dbReference type="EMBL" id="CAL2084130.1"/>
    </source>
</evidence>
<reference evidence="1 2" key="1">
    <citation type="submission" date="2024-05" db="EMBL/GenBank/DDBJ databases">
        <authorList>
            <person name="Duchaud E."/>
        </authorList>
    </citation>
    <scope>NUCLEOTIDE SEQUENCE [LARGE SCALE GENOMIC DNA]</scope>
    <source>
        <strain evidence="1">Ena-SAMPLE-TAB-13-05-2024-13:56:06:370-140302</strain>
    </source>
</reference>
<gene>
    <name evidence="1" type="ORF">T190607A01A_20252</name>
</gene>
<keyword evidence="2" id="KW-1185">Reference proteome</keyword>
<dbReference type="RefSeq" id="WP_348711675.1">
    <property type="nucleotide sequence ID" value="NZ_CAXIXY010000004.1"/>
</dbReference>